<keyword evidence="6" id="KW-0915">Sodium</keyword>
<dbReference type="EMBL" id="KB293995">
    <property type="protein sequence ID" value="ELU15109.1"/>
    <property type="molecule type" value="Genomic_DNA"/>
</dbReference>
<accession>R7V966</accession>
<evidence type="ECO:0000256" key="4">
    <source>
        <dbReference type="ARBA" id="ARBA00022692"/>
    </source>
</evidence>
<evidence type="ECO:0000256" key="7">
    <source>
        <dbReference type="ARBA" id="ARBA00023065"/>
    </source>
</evidence>
<comment type="similarity">
    <text evidence="11">Belongs to the amiloride-sensitive sodium channel (TC 1.A.6) family.</text>
</comment>
<evidence type="ECO:0000256" key="11">
    <source>
        <dbReference type="RuleBase" id="RU000679"/>
    </source>
</evidence>
<dbReference type="EMBL" id="AMQN01004616">
    <property type="status" value="NOT_ANNOTATED_CDS"/>
    <property type="molecule type" value="Genomic_DNA"/>
</dbReference>
<reference evidence="15" key="1">
    <citation type="submission" date="2012-12" db="EMBL/GenBank/DDBJ databases">
        <authorList>
            <person name="Hellsten U."/>
            <person name="Grimwood J."/>
            <person name="Chapman J.A."/>
            <person name="Shapiro H."/>
            <person name="Aerts A."/>
            <person name="Otillar R.P."/>
            <person name="Terry A.Y."/>
            <person name="Boore J.L."/>
            <person name="Simakov O."/>
            <person name="Marletaz F."/>
            <person name="Cho S.-J."/>
            <person name="Edsinger-Gonzales E."/>
            <person name="Havlak P."/>
            <person name="Kuo D.-H."/>
            <person name="Larsson T."/>
            <person name="Lv J."/>
            <person name="Arendt D."/>
            <person name="Savage R."/>
            <person name="Osoegawa K."/>
            <person name="de Jong P."/>
            <person name="Lindberg D.R."/>
            <person name="Seaver E.C."/>
            <person name="Weisblat D.A."/>
            <person name="Putnam N.H."/>
            <person name="Grigoriev I.V."/>
            <person name="Rokhsar D.S."/>
        </authorList>
    </citation>
    <scope>NUCLEOTIDE SEQUENCE</scope>
    <source>
        <strain evidence="15">I ESC-2004</strain>
    </source>
</reference>
<dbReference type="OrthoDB" id="6502088at2759"/>
<protein>
    <submittedName>
        <fullName evidence="13 14">Uncharacterized protein</fullName>
    </submittedName>
</protein>
<name>R7V966_CAPTE</name>
<evidence type="ECO:0000256" key="6">
    <source>
        <dbReference type="ARBA" id="ARBA00023053"/>
    </source>
</evidence>
<keyword evidence="10 11" id="KW-0407">Ion channel</keyword>
<evidence type="ECO:0000256" key="10">
    <source>
        <dbReference type="ARBA" id="ARBA00023303"/>
    </source>
</evidence>
<keyword evidence="8 12" id="KW-0472">Membrane</keyword>
<dbReference type="OMA" id="HYSTEAC"/>
<keyword evidence="7 11" id="KW-0406">Ion transport</keyword>
<dbReference type="PANTHER" id="PTHR11690">
    <property type="entry name" value="AMILORIDE-SENSITIVE SODIUM CHANNEL-RELATED"/>
    <property type="match status" value="1"/>
</dbReference>
<evidence type="ECO:0000256" key="9">
    <source>
        <dbReference type="ARBA" id="ARBA00023201"/>
    </source>
</evidence>
<keyword evidence="3 11" id="KW-0894">Sodium channel</keyword>
<sequence>MSNSHRRLSVAANYDWYHLLDDLYSRSDVSTFDPDKYSATNVSIKEIFGKTAHRLEDMLVRCEWNEETCAVGDFDLVYTDHGVCYAFNADPANPKYITETGSSNGLRLTLNVEQYEYMAGPNHAAGLKVLLLGQKEVAFVEDLGDCVPTGLDAFVSISKIKEIKLPEPHGDCELDLSYSQTLCFDTCRAKHALSRCGCVHFYMTSTHTGKNYNLQDCECPTACLETRYDSSINYASTPSGEGQMQVNWTDLSKRHLVAREAAQRVTKRIVKEDTDLVVSVLESFTHTEKATDKVLQMMTRFGEMKNRLWEEMSHRIWVHIAWGLEKVDFTIDNDFTRLWGVIDERTLFHVTTGFYQTTELFREMVNVTLYTPRDDTERAIWHDTTRRELLLRQFLVERALGNLTVINEAFTHGELSFCYKKSPKRRYDKIWIPLEIFQESKSARNLMTKWSKYLNVIRDQIIRMLRFNDQLFFNSTVNMDDMNNALLTFEHRCRSHNYYRYLYHYKIVRAAKVLVTDRLKEFQDLSDDFEAVSDSFSMLVDNIAEKIMTFKRHSGQRLSEAIHQAITYLKDKSFQKVKVAEFVNNEDIWFDLNAIANLFKDIRSRSMLINDDWRRFGNKMLDIMKNMLNETWTKPFYQRVHDEMDEPLSQDLLSIWQEMLDRPLDNLTSAEMKPLLNADFPDIIEEDYIAKKSSELGNIMHENGISQLTGDHADHFVNAFETLQTVLKSYMKSTDLDSKFFSENFLRLNVYVKSLSYEYYEHQEAYDVVALLSDIGGTLSLYIGASVITLCEIMDAIIINLLKIYRK</sequence>
<proteinExistence type="inferred from homology"/>
<dbReference type="PRINTS" id="PR01078">
    <property type="entry name" value="AMINACHANNEL"/>
</dbReference>
<keyword evidence="2 11" id="KW-0813">Transport</keyword>
<gene>
    <name evidence="13" type="ORF">CAPTEDRAFT_228582</name>
</gene>
<evidence type="ECO:0000256" key="3">
    <source>
        <dbReference type="ARBA" id="ARBA00022461"/>
    </source>
</evidence>
<keyword evidence="5 12" id="KW-1133">Transmembrane helix</keyword>
<dbReference type="HOGENOM" id="CLU_314296_0_0_1"/>
<evidence type="ECO:0000313" key="14">
    <source>
        <dbReference type="EnsemblMetazoa" id="CapteP228582"/>
    </source>
</evidence>
<reference evidence="14" key="3">
    <citation type="submission" date="2015-06" db="UniProtKB">
        <authorList>
            <consortium name="EnsemblMetazoa"/>
        </authorList>
    </citation>
    <scope>IDENTIFICATION</scope>
</reference>
<dbReference type="Gene3D" id="2.60.470.10">
    <property type="entry name" value="Acid-sensing ion channels like domains"/>
    <property type="match status" value="1"/>
</dbReference>
<evidence type="ECO:0000256" key="8">
    <source>
        <dbReference type="ARBA" id="ARBA00023136"/>
    </source>
</evidence>
<keyword evidence="15" id="KW-1185">Reference proteome</keyword>
<dbReference type="GO" id="GO:0015280">
    <property type="term" value="F:ligand-gated sodium channel activity"/>
    <property type="evidence" value="ECO:0007669"/>
    <property type="project" value="TreeGrafter"/>
</dbReference>
<evidence type="ECO:0000313" key="15">
    <source>
        <dbReference type="Proteomes" id="UP000014760"/>
    </source>
</evidence>
<feature type="transmembrane region" description="Helical" evidence="12">
    <location>
        <begin position="779"/>
        <end position="802"/>
    </location>
</feature>
<dbReference type="EnsemblMetazoa" id="CapteT228582">
    <property type="protein sequence ID" value="CapteP228582"/>
    <property type="gene ID" value="CapteG228582"/>
</dbReference>
<evidence type="ECO:0000256" key="5">
    <source>
        <dbReference type="ARBA" id="ARBA00022989"/>
    </source>
</evidence>
<dbReference type="Pfam" id="PF00858">
    <property type="entry name" value="ASC"/>
    <property type="match status" value="2"/>
</dbReference>
<dbReference type="AlphaFoldDB" id="R7V966"/>
<evidence type="ECO:0000256" key="12">
    <source>
        <dbReference type="SAM" id="Phobius"/>
    </source>
</evidence>
<evidence type="ECO:0000256" key="1">
    <source>
        <dbReference type="ARBA" id="ARBA00004141"/>
    </source>
</evidence>
<dbReference type="GO" id="GO:0005886">
    <property type="term" value="C:plasma membrane"/>
    <property type="evidence" value="ECO:0007669"/>
    <property type="project" value="TreeGrafter"/>
</dbReference>
<dbReference type="Gene3D" id="1.10.287.770">
    <property type="entry name" value="YojJ-like"/>
    <property type="match status" value="1"/>
</dbReference>
<dbReference type="Proteomes" id="UP000014760">
    <property type="component" value="Unassembled WGS sequence"/>
</dbReference>
<dbReference type="InterPro" id="IPR001873">
    <property type="entry name" value="ENaC"/>
</dbReference>
<evidence type="ECO:0000313" key="13">
    <source>
        <dbReference type="EMBL" id="ELU15109.1"/>
    </source>
</evidence>
<evidence type="ECO:0000256" key="2">
    <source>
        <dbReference type="ARBA" id="ARBA00022448"/>
    </source>
</evidence>
<keyword evidence="9 11" id="KW-0739">Sodium transport</keyword>
<comment type="subcellular location">
    <subcellularLocation>
        <location evidence="1">Membrane</location>
        <topology evidence="1">Multi-pass membrane protein</topology>
    </subcellularLocation>
</comment>
<dbReference type="STRING" id="283909.R7V966"/>
<keyword evidence="4 11" id="KW-0812">Transmembrane</keyword>
<reference evidence="13 15" key="2">
    <citation type="journal article" date="2013" name="Nature">
        <title>Insights into bilaterian evolution from three spiralian genomes.</title>
        <authorList>
            <person name="Simakov O."/>
            <person name="Marletaz F."/>
            <person name="Cho S.J."/>
            <person name="Edsinger-Gonzales E."/>
            <person name="Havlak P."/>
            <person name="Hellsten U."/>
            <person name="Kuo D.H."/>
            <person name="Larsson T."/>
            <person name="Lv J."/>
            <person name="Arendt D."/>
            <person name="Savage R."/>
            <person name="Osoegawa K."/>
            <person name="de Jong P."/>
            <person name="Grimwood J."/>
            <person name="Chapman J.A."/>
            <person name="Shapiro H."/>
            <person name="Aerts A."/>
            <person name="Otillar R.P."/>
            <person name="Terry A.Y."/>
            <person name="Boore J.L."/>
            <person name="Grigoriev I.V."/>
            <person name="Lindberg D.R."/>
            <person name="Seaver E.C."/>
            <person name="Weisblat D.A."/>
            <person name="Putnam N.H."/>
            <person name="Rokhsar D.S."/>
        </authorList>
    </citation>
    <scope>NUCLEOTIDE SEQUENCE</scope>
    <source>
        <strain evidence="13 15">I ESC-2004</strain>
    </source>
</reference>
<organism evidence="13">
    <name type="scientific">Capitella teleta</name>
    <name type="common">Polychaete worm</name>
    <dbReference type="NCBI Taxonomy" id="283909"/>
    <lineage>
        <taxon>Eukaryota</taxon>
        <taxon>Metazoa</taxon>
        <taxon>Spiralia</taxon>
        <taxon>Lophotrochozoa</taxon>
        <taxon>Annelida</taxon>
        <taxon>Polychaeta</taxon>
        <taxon>Sedentaria</taxon>
        <taxon>Scolecida</taxon>
        <taxon>Capitellidae</taxon>
        <taxon>Capitella</taxon>
    </lineage>
</organism>